<proteinExistence type="predicted"/>
<keyword evidence="3" id="KW-1185">Reference proteome</keyword>
<evidence type="ECO:0000256" key="1">
    <source>
        <dbReference type="SAM" id="MobiDB-lite"/>
    </source>
</evidence>
<reference evidence="2 3" key="1">
    <citation type="submission" date="2017-03" db="EMBL/GenBank/DDBJ databases">
        <title>WGS assembly of Porphyra umbilicalis.</title>
        <authorList>
            <person name="Brawley S.H."/>
            <person name="Blouin N.A."/>
            <person name="Ficko-Blean E."/>
            <person name="Wheeler G.L."/>
            <person name="Lohr M."/>
            <person name="Goodson H.V."/>
            <person name="Jenkins J.W."/>
            <person name="Blaby-Haas C.E."/>
            <person name="Helliwell K.E."/>
            <person name="Chan C."/>
            <person name="Marriage T."/>
            <person name="Bhattacharya D."/>
            <person name="Klein A.S."/>
            <person name="Badis Y."/>
            <person name="Brodie J."/>
            <person name="Cao Y."/>
            <person name="Collen J."/>
            <person name="Dittami S.M."/>
            <person name="Gachon C.M."/>
            <person name="Green B.R."/>
            <person name="Karpowicz S."/>
            <person name="Kim J.W."/>
            <person name="Kudahl U."/>
            <person name="Lin S."/>
            <person name="Michel G."/>
            <person name="Mittag M."/>
            <person name="Olson B.J."/>
            <person name="Pangilinan J."/>
            <person name="Peng Y."/>
            <person name="Qiu H."/>
            <person name="Shu S."/>
            <person name="Singer J.T."/>
            <person name="Smith A.G."/>
            <person name="Sprecher B.N."/>
            <person name="Wagner V."/>
            <person name="Wang W."/>
            <person name="Wang Z.-Y."/>
            <person name="Yan J."/>
            <person name="Yarish C."/>
            <person name="Zoeuner-Riek S."/>
            <person name="Zhuang Y."/>
            <person name="Zou Y."/>
            <person name="Lindquist E.A."/>
            <person name="Grimwood J."/>
            <person name="Barry K."/>
            <person name="Rokhsar D.S."/>
            <person name="Schmutz J."/>
            <person name="Stiller J.W."/>
            <person name="Grossman A.R."/>
            <person name="Prochnik S.E."/>
        </authorList>
    </citation>
    <scope>NUCLEOTIDE SEQUENCE [LARGE SCALE GENOMIC DNA]</scope>
    <source>
        <strain evidence="2">4086291</strain>
    </source>
</reference>
<organism evidence="2 3">
    <name type="scientific">Porphyra umbilicalis</name>
    <name type="common">Purple laver</name>
    <name type="synonym">Red alga</name>
    <dbReference type="NCBI Taxonomy" id="2786"/>
    <lineage>
        <taxon>Eukaryota</taxon>
        <taxon>Rhodophyta</taxon>
        <taxon>Bangiophyceae</taxon>
        <taxon>Bangiales</taxon>
        <taxon>Bangiaceae</taxon>
        <taxon>Porphyra</taxon>
    </lineage>
</organism>
<name>A0A1X6NK38_PORUM</name>
<gene>
    <name evidence="2" type="ORF">BU14_2332s0001</name>
</gene>
<feature type="compositionally biased region" description="Basic and acidic residues" evidence="1">
    <location>
        <begin position="1"/>
        <end position="22"/>
    </location>
</feature>
<evidence type="ECO:0000313" key="2">
    <source>
        <dbReference type="EMBL" id="OSX68723.1"/>
    </source>
</evidence>
<evidence type="ECO:0000313" key="3">
    <source>
        <dbReference type="Proteomes" id="UP000218209"/>
    </source>
</evidence>
<dbReference type="AlphaFoldDB" id="A0A1X6NK38"/>
<feature type="region of interest" description="Disordered" evidence="1">
    <location>
        <begin position="1"/>
        <end position="41"/>
    </location>
</feature>
<sequence>MKEGRKNERARGLKSARGETRPRRAPWAVGVSCGHGAGDDG</sequence>
<accession>A0A1X6NK38</accession>
<dbReference type="Proteomes" id="UP000218209">
    <property type="component" value="Unassembled WGS sequence"/>
</dbReference>
<protein>
    <submittedName>
        <fullName evidence="2">Uncharacterized protein</fullName>
    </submittedName>
</protein>
<dbReference type="EMBL" id="KV920156">
    <property type="protein sequence ID" value="OSX68723.1"/>
    <property type="molecule type" value="Genomic_DNA"/>
</dbReference>